<reference evidence="3 4" key="1">
    <citation type="submission" date="2019-12" db="EMBL/GenBank/DDBJ databases">
        <title>Comparative genomics gives insights into the taxonomy of the Azoarcus-Aromatoleum group and reveals separate origins of nif in the plant-associated Azoarcus and non-plant-associated Aromatoleum sub-groups.</title>
        <authorList>
            <person name="Lafos M."/>
            <person name="Maluk M."/>
            <person name="Batista M."/>
            <person name="Junghare M."/>
            <person name="Carmona M."/>
            <person name="Faoro H."/>
            <person name="Cruz L.M."/>
            <person name="Battistoni F."/>
            <person name="De Souza E."/>
            <person name="Pedrosa F."/>
            <person name="Chen W.-M."/>
            <person name="Poole P.S."/>
            <person name="Dixon R.A."/>
            <person name="James E.K."/>
        </authorList>
    </citation>
    <scope>NUCLEOTIDE SEQUENCE [LARGE SCALE GENOMIC DNA]</scope>
    <source>
        <strain evidence="3 4">T</strain>
    </source>
</reference>
<comment type="caution">
    <text evidence="3">The sequence shown here is derived from an EMBL/GenBank/DDBJ whole genome shotgun (WGS) entry which is preliminary data.</text>
</comment>
<dbReference type="RefSeq" id="WP_169142475.1">
    <property type="nucleotide sequence ID" value="NZ_WTVS01000058.1"/>
</dbReference>
<dbReference type="SUPFAM" id="SSF56801">
    <property type="entry name" value="Acetyl-CoA synthetase-like"/>
    <property type="match status" value="1"/>
</dbReference>
<dbReference type="InterPro" id="IPR045851">
    <property type="entry name" value="AMP-bd_C_sf"/>
</dbReference>
<dbReference type="Pfam" id="PF13193">
    <property type="entry name" value="AMP-binding_C"/>
    <property type="match status" value="1"/>
</dbReference>
<dbReference type="InterPro" id="IPR025110">
    <property type="entry name" value="AMP-bd_C"/>
</dbReference>
<feature type="domain" description="AMP-dependent synthetase/ligase" evidence="1">
    <location>
        <begin position="9"/>
        <end position="375"/>
    </location>
</feature>
<evidence type="ECO:0000259" key="1">
    <source>
        <dbReference type="Pfam" id="PF00501"/>
    </source>
</evidence>
<dbReference type="EMBL" id="WTVS01000058">
    <property type="protein sequence ID" value="NMF99937.1"/>
    <property type="molecule type" value="Genomic_DNA"/>
</dbReference>
<dbReference type="PANTHER" id="PTHR43767:SF7">
    <property type="entry name" value="MEDIUM_LONG-CHAIN-FATTY-ACID--COA LIGASE FADD8"/>
    <property type="match status" value="1"/>
</dbReference>
<organism evidence="3 4">
    <name type="scientific">Aromatoleum toluolicum</name>
    <dbReference type="NCBI Taxonomy" id="90060"/>
    <lineage>
        <taxon>Bacteria</taxon>
        <taxon>Pseudomonadati</taxon>
        <taxon>Pseudomonadota</taxon>
        <taxon>Betaproteobacteria</taxon>
        <taxon>Rhodocyclales</taxon>
        <taxon>Rhodocyclaceae</taxon>
        <taxon>Aromatoleum</taxon>
    </lineage>
</organism>
<feature type="domain" description="AMP-binding enzyme C-terminal" evidence="2">
    <location>
        <begin position="425"/>
        <end position="500"/>
    </location>
</feature>
<gene>
    <name evidence="3" type="ORF">GPA27_21415</name>
</gene>
<keyword evidence="4" id="KW-1185">Reference proteome</keyword>
<dbReference type="InterPro" id="IPR042099">
    <property type="entry name" value="ANL_N_sf"/>
</dbReference>
<dbReference type="CDD" id="cd17631">
    <property type="entry name" value="FACL_FadD13-like"/>
    <property type="match status" value="1"/>
</dbReference>
<proteinExistence type="predicted"/>
<dbReference type="Pfam" id="PF00501">
    <property type="entry name" value="AMP-binding"/>
    <property type="match status" value="1"/>
</dbReference>
<accession>A0ABX1NKR5</accession>
<sequence length="518" mass="56475">MAIIDFFDRGCSIDPDADYLIFGEQRTTYGEARLFTNRVANGLLDLGCRKEAKAAVWSANDPTGWLCTLAIWRAGMAWMPINPRNGAEENAYVLDTFDCEVLFFQSAFAAQVASLRPQLTKVRHYICIDGDVPDALSLPKWAATQSEACPDVQTDNDDVCALMSTGGTTGKPKGVMTTHRALQTMVANYLSALNYPADQKPVNLAAAPLTHTAGVFSLMATLRGGKVVILPKPDPALLLDAIEKHRVTEFFLPPTVIYVLLDLPGIAERDFSSLRYFLYGAAPMSPEKLRRALKTFGPVMIQAFGQTEAAASISCLRPEEHFVDGEIAPEARLSSCGRPFPFLRVTIRDDDNKALPDGQVGEICVAGDNVMKGYYQDAAKTAETVVGGWLHTGDVGYLDTEGFLHITDRKKDMIITGGFNVYSSEVEGVINSLPAVQDCAVVGVPDEKWGEAVKAVIELSPGKQVSAEEVIALCKGKLGSVKTPKSVDFIDRLPRSANGKVQKRDLRDKYWQGATRQI</sequence>
<name>A0ABX1NKR5_9RHOO</name>
<dbReference type="InterPro" id="IPR050237">
    <property type="entry name" value="ATP-dep_AMP-bd_enzyme"/>
</dbReference>
<evidence type="ECO:0000313" key="3">
    <source>
        <dbReference type="EMBL" id="NMF99937.1"/>
    </source>
</evidence>
<dbReference type="Gene3D" id="3.40.50.12780">
    <property type="entry name" value="N-terminal domain of ligase-like"/>
    <property type="match status" value="1"/>
</dbReference>
<dbReference type="PANTHER" id="PTHR43767">
    <property type="entry name" value="LONG-CHAIN-FATTY-ACID--COA LIGASE"/>
    <property type="match status" value="1"/>
</dbReference>
<evidence type="ECO:0000313" key="4">
    <source>
        <dbReference type="Proteomes" id="UP000634522"/>
    </source>
</evidence>
<dbReference type="Gene3D" id="3.30.300.30">
    <property type="match status" value="1"/>
</dbReference>
<dbReference type="Proteomes" id="UP000634522">
    <property type="component" value="Unassembled WGS sequence"/>
</dbReference>
<protein>
    <submittedName>
        <fullName evidence="3">AMP-binding protein</fullName>
    </submittedName>
</protein>
<dbReference type="InterPro" id="IPR000873">
    <property type="entry name" value="AMP-dep_synth/lig_dom"/>
</dbReference>
<evidence type="ECO:0000259" key="2">
    <source>
        <dbReference type="Pfam" id="PF13193"/>
    </source>
</evidence>